<feature type="domain" description="ABC transporter" evidence="6">
    <location>
        <begin position="263"/>
        <end position="508"/>
    </location>
</feature>
<dbReference type="InterPro" id="IPR003593">
    <property type="entry name" value="AAA+_ATPase"/>
</dbReference>
<feature type="domain" description="ABC transporter" evidence="6">
    <location>
        <begin position="10"/>
        <end position="239"/>
    </location>
</feature>
<dbReference type="InterPro" id="IPR027417">
    <property type="entry name" value="P-loop_NTPase"/>
</dbReference>
<dbReference type="PANTHER" id="PTHR43790">
    <property type="entry name" value="CARBOHYDRATE TRANSPORT ATP-BINDING PROTEIN MG119-RELATED"/>
    <property type="match status" value="1"/>
</dbReference>
<dbReference type="EMBL" id="BAAAGX010000028">
    <property type="protein sequence ID" value="GAA0268050.1"/>
    <property type="molecule type" value="Genomic_DNA"/>
</dbReference>
<dbReference type="GO" id="GO:0005524">
    <property type="term" value="F:ATP binding"/>
    <property type="evidence" value="ECO:0007669"/>
    <property type="project" value="UniProtKB-KW"/>
</dbReference>
<accession>A0ABP3EPF3</accession>
<keyword evidence="4 7" id="KW-0067">ATP-binding</keyword>
<gene>
    <name evidence="7" type="ORF">GCM10009539_63690</name>
</gene>
<keyword evidence="3" id="KW-0547">Nucleotide-binding</keyword>
<organism evidence="7 8">
    <name type="scientific">Cryptosporangium japonicum</name>
    <dbReference type="NCBI Taxonomy" id="80872"/>
    <lineage>
        <taxon>Bacteria</taxon>
        <taxon>Bacillati</taxon>
        <taxon>Actinomycetota</taxon>
        <taxon>Actinomycetes</taxon>
        <taxon>Cryptosporangiales</taxon>
        <taxon>Cryptosporangiaceae</taxon>
        <taxon>Cryptosporangium</taxon>
    </lineage>
</organism>
<proteinExistence type="predicted"/>
<evidence type="ECO:0000313" key="8">
    <source>
        <dbReference type="Proteomes" id="UP001500967"/>
    </source>
</evidence>
<dbReference type="SMART" id="SM00382">
    <property type="entry name" value="AAA"/>
    <property type="match status" value="2"/>
</dbReference>
<dbReference type="PANTHER" id="PTHR43790:SF9">
    <property type="entry name" value="GALACTOFURANOSE TRANSPORTER ATP-BINDING PROTEIN YTFR"/>
    <property type="match status" value="1"/>
</dbReference>
<dbReference type="Proteomes" id="UP001500967">
    <property type="component" value="Unassembled WGS sequence"/>
</dbReference>
<evidence type="ECO:0000313" key="7">
    <source>
        <dbReference type="EMBL" id="GAA0268050.1"/>
    </source>
</evidence>
<dbReference type="CDD" id="cd03215">
    <property type="entry name" value="ABC_Carb_Monos_II"/>
    <property type="match status" value="1"/>
</dbReference>
<name>A0ABP3EPF3_9ACTN</name>
<dbReference type="InterPro" id="IPR003439">
    <property type="entry name" value="ABC_transporter-like_ATP-bd"/>
</dbReference>
<sequence>MTTTSGTATFTATGVVMDYGATRALAGVDLRLERGQVHGLLGANGAGKSTLIKIVAGLTTPTGGRIELDGEPYAPRSPRDAMRAGIRVAHQELAVVPALSVRQNLALGERFRPGASEKAYRELFDEWEIDVPLSAEMRSLAPALQTAVSLARSLAGDARLVLLDEPTASLGPHEVAGLFRIVRRRAAEGAAVVFVSHRLGEVSELCTDATVLRNGVVVSSGPTEGLDEHQLAQLIAPSVPNDAKPADDAARPPAGTGGPVAGGRTAARLEVRGLRLQTAVAGVELRIAPGEVVGLAGLVGAGRTEVVEALMGLRRIVGGTVTLDGAPYRPRNAADAVRRGVALVPEERAAHALFPARDIVFNASSSRFRRLGRGPGGWLSAPRAYERVAAEVTGDLKLKAASLKDPITSLSGGNQQKVVLARVLTDGLRLLLLDEPTRGVDVGARRDFQALVRRVADRGVGVLYISSELAELAFCDRIQVIVEGRTTVSAPVGPDFDEDELTRLCFLRHVPGDRS</sequence>
<feature type="region of interest" description="Disordered" evidence="5">
    <location>
        <begin position="241"/>
        <end position="263"/>
    </location>
</feature>
<evidence type="ECO:0000256" key="5">
    <source>
        <dbReference type="SAM" id="MobiDB-lite"/>
    </source>
</evidence>
<reference evidence="8" key="1">
    <citation type="journal article" date="2019" name="Int. J. Syst. Evol. Microbiol.">
        <title>The Global Catalogue of Microorganisms (GCM) 10K type strain sequencing project: providing services to taxonomists for standard genome sequencing and annotation.</title>
        <authorList>
            <consortium name="The Broad Institute Genomics Platform"/>
            <consortium name="The Broad Institute Genome Sequencing Center for Infectious Disease"/>
            <person name="Wu L."/>
            <person name="Ma J."/>
        </authorList>
    </citation>
    <scope>NUCLEOTIDE SEQUENCE [LARGE SCALE GENOMIC DNA]</scope>
    <source>
        <strain evidence="8">JCM 10425</strain>
    </source>
</reference>
<keyword evidence="8" id="KW-1185">Reference proteome</keyword>
<dbReference type="PROSITE" id="PS50893">
    <property type="entry name" value="ABC_TRANSPORTER_2"/>
    <property type="match status" value="2"/>
</dbReference>
<evidence type="ECO:0000256" key="4">
    <source>
        <dbReference type="ARBA" id="ARBA00022840"/>
    </source>
</evidence>
<keyword evidence="2" id="KW-0677">Repeat</keyword>
<evidence type="ECO:0000256" key="3">
    <source>
        <dbReference type="ARBA" id="ARBA00022741"/>
    </source>
</evidence>
<dbReference type="Pfam" id="PF00005">
    <property type="entry name" value="ABC_tran"/>
    <property type="match status" value="2"/>
</dbReference>
<evidence type="ECO:0000256" key="1">
    <source>
        <dbReference type="ARBA" id="ARBA00022448"/>
    </source>
</evidence>
<evidence type="ECO:0000256" key="2">
    <source>
        <dbReference type="ARBA" id="ARBA00022737"/>
    </source>
</evidence>
<comment type="caution">
    <text evidence="7">The sequence shown here is derived from an EMBL/GenBank/DDBJ whole genome shotgun (WGS) entry which is preliminary data.</text>
</comment>
<evidence type="ECO:0000259" key="6">
    <source>
        <dbReference type="PROSITE" id="PS50893"/>
    </source>
</evidence>
<dbReference type="SUPFAM" id="SSF52540">
    <property type="entry name" value="P-loop containing nucleoside triphosphate hydrolases"/>
    <property type="match status" value="2"/>
</dbReference>
<dbReference type="InterPro" id="IPR050107">
    <property type="entry name" value="ABC_carbohydrate_import_ATPase"/>
</dbReference>
<protein>
    <submittedName>
        <fullName evidence="7">Sugar ABC transporter ATP-binding protein</fullName>
    </submittedName>
</protein>
<dbReference type="RefSeq" id="WP_344652630.1">
    <property type="nucleotide sequence ID" value="NZ_BAAAGX010000028.1"/>
</dbReference>
<dbReference type="Gene3D" id="3.40.50.300">
    <property type="entry name" value="P-loop containing nucleotide triphosphate hydrolases"/>
    <property type="match status" value="2"/>
</dbReference>
<dbReference type="CDD" id="cd03216">
    <property type="entry name" value="ABC_Carb_Monos_I"/>
    <property type="match status" value="1"/>
</dbReference>
<dbReference type="PROSITE" id="PS00211">
    <property type="entry name" value="ABC_TRANSPORTER_1"/>
    <property type="match status" value="1"/>
</dbReference>
<dbReference type="InterPro" id="IPR017871">
    <property type="entry name" value="ABC_transporter-like_CS"/>
</dbReference>
<keyword evidence="1" id="KW-0813">Transport</keyword>